<gene>
    <name evidence="5" type="ORF">V6590_03130</name>
</gene>
<dbReference type="InterPro" id="IPR000524">
    <property type="entry name" value="Tscrpt_reg_HTH_GntR"/>
</dbReference>
<name>A0ABU8BQZ0_9RHOB</name>
<accession>A0ABU8BQZ0</accession>
<dbReference type="InterPro" id="IPR008920">
    <property type="entry name" value="TF_FadR/GntR_C"/>
</dbReference>
<dbReference type="RefSeq" id="WP_335419416.1">
    <property type="nucleotide sequence ID" value="NZ_JBALHR010000002.1"/>
</dbReference>
<evidence type="ECO:0000313" key="6">
    <source>
        <dbReference type="Proteomes" id="UP001431963"/>
    </source>
</evidence>
<dbReference type="InterPro" id="IPR036390">
    <property type="entry name" value="WH_DNA-bd_sf"/>
</dbReference>
<comment type="caution">
    <text evidence="5">The sequence shown here is derived from an EMBL/GenBank/DDBJ whole genome shotgun (WGS) entry which is preliminary data.</text>
</comment>
<proteinExistence type="predicted"/>
<evidence type="ECO:0000256" key="1">
    <source>
        <dbReference type="ARBA" id="ARBA00023015"/>
    </source>
</evidence>
<keyword evidence="6" id="KW-1185">Reference proteome</keyword>
<sequence length="202" mass="21905">MTLADTLREDILSGALPAGTVLLQTELATRHGTSRIPVRDALQRLAADRLVTLIPGKGARVIALSPAELTEVFDLRVLLECDLLVRAAQSADADAHAAAETALRKSDLDAGRPGWRQGDAAFHAALYAPAGRPRQMAMIAELRDTCAVHTHRYDRLISKTDQWLADHQGIFDCWRQGKGSVAAALLARHILAARDHLLPQMG</sequence>
<dbReference type="SUPFAM" id="SSF48008">
    <property type="entry name" value="GntR ligand-binding domain-like"/>
    <property type="match status" value="1"/>
</dbReference>
<protein>
    <submittedName>
        <fullName evidence="5">GntR family transcriptional regulator</fullName>
    </submittedName>
</protein>
<keyword evidence="1" id="KW-0805">Transcription regulation</keyword>
<dbReference type="PROSITE" id="PS50949">
    <property type="entry name" value="HTH_GNTR"/>
    <property type="match status" value="1"/>
</dbReference>
<organism evidence="5 6">
    <name type="scientific">Gemmobacter denitrificans</name>
    <dbReference type="NCBI Taxonomy" id="3123040"/>
    <lineage>
        <taxon>Bacteria</taxon>
        <taxon>Pseudomonadati</taxon>
        <taxon>Pseudomonadota</taxon>
        <taxon>Alphaproteobacteria</taxon>
        <taxon>Rhodobacterales</taxon>
        <taxon>Paracoccaceae</taxon>
        <taxon>Gemmobacter</taxon>
    </lineage>
</organism>
<evidence type="ECO:0000256" key="3">
    <source>
        <dbReference type="ARBA" id="ARBA00023163"/>
    </source>
</evidence>
<dbReference type="CDD" id="cd07377">
    <property type="entry name" value="WHTH_GntR"/>
    <property type="match status" value="1"/>
</dbReference>
<dbReference type="Gene3D" id="1.20.120.530">
    <property type="entry name" value="GntR ligand-binding domain-like"/>
    <property type="match status" value="1"/>
</dbReference>
<evidence type="ECO:0000256" key="2">
    <source>
        <dbReference type="ARBA" id="ARBA00023125"/>
    </source>
</evidence>
<dbReference type="PANTHER" id="PTHR43537">
    <property type="entry name" value="TRANSCRIPTIONAL REGULATOR, GNTR FAMILY"/>
    <property type="match status" value="1"/>
</dbReference>
<dbReference type="SMART" id="SM00895">
    <property type="entry name" value="FCD"/>
    <property type="match status" value="1"/>
</dbReference>
<dbReference type="Pfam" id="PF00392">
    <property type="entry name" value="GntR"/>
    <property type="match status" value="1"/>
</dbReference>
<dbReference type="SUPFAM" id="SSF46785">
    <property type="entry name" value="Winged helix' DNA-binding domain"/>
    <property type="match status" value="1"/>
</dbReference>
<dbReference type="Proteomes" id="UP001431963">
    <property type="component" value="Unassembled WGS sequence"/>
</dbReference>
<dbReference type="InterPro" id="IPR011711">
    <property type="entry name" value="GntR_C"/>
</dbReference>
<reference evidence="5" key="1">
    <citation type="submission" date="2024-02" db="EMBL/GenBank/DDBJ databases">
        <title>Genome sequences of strain Gemmobacter sp. JM10B15.</title>
        <authorList>
            <person name="Zhang M."/>
        </authorList>
    </citation>
    <scope>NUCLEOTIDE SEQUENCE</scope>
    <source>
        <strain evidence="5">JM10B15</strain>
    </source>
</reference>
<dbReference type="InterPro" id="IPR036388">
    <property type="entry name" value="WH-like_DNA-bd_sf"/>
</dbReference>
<dbReference type="EMBL" id="JBALHR010000002">
    <property type="protein sequence ID" value="MEH7827128.1"/>
    <property type="molecule type" value="Genomic_DNA"/>
</dbReference>
<dbReference type="Gene3D" id="1.10.10.10">
    <property type="entry name" value="Winged helix-like DNA-binding domain superfamily/Winged helix DNA-binding domain"/>
    <property type="match status" value="1"/>
</dbReference>
<dbReference type="Pfam" id="PF07729">
    <property type="entry name" value="FCD"/>
    <property type="match status" value="1"/>
</dbReference>
<keyword evidence="3" id="KW-0804">Transcription</keyword>
<feature type="domain" description="HTH gntR-type" evidence="4">
    <location>
        <begin position="1"/>
        <end position="64"/>
    </location>
</feature>
<keyword evidence="2" id="KW-0238">DNA-binding</keyword>
<evidence type="ECO:0000313" key="5">
    <source>
        <dbReference type="EMBL" id="MEH7827128.1"/>
    </source>
</evidence>
<dbReference type="SMART" id="SM00345">
    <property type="entry name" value="HTH_GNTR"/>
    <property type="match status" value="1"/>
</dbReference>
<dbReference type="PANTHER" id="PTHR43537:SF41">
    <property type="entry name" value="TRANSCRIPTIONAL REGULATORY PROTEIN"/>
    <property type="match status" value="1"/>
</dbReference>
<evidence type="ECO:0000259" key="4">
    <source>
        <dbReference type="PROSITE" id="PS50949"/>
    </source>
</evidence>